<sequence length="140" mass="15569">MNRVKKKVSLRSVRYTVPRPPPTASTFSIGYLIVIDGRGYGIELAVAHTESGRDLLDDRVDHLRSTCCPLRTESRMGSSAAVVCFSISQRSKIIDHQTDHGGAPMLPPAKYLQHTGKNPLYFISEVMNALLGQRDYCYEA</sequence>
<reference evidence="2" key="1">
    <citation type="journal article" date="2008" name="Nat. Genet.">
        <title>The Pristionchus pacificus genome provides a unique perspective on nematode lifestyle and parasitism.</title>
        <authorList>
            <person name="Dieterich C."/>
            <person name="Clifton S.W."/>
            <person name="Schuster L.N."/>
            <person name="Chinwalla A."/>
            <person name="Delehaunty K."/>
            <person name="Dinkelacker I."/>
            <person name="Fulton L."/>
            <person name="Fulton R."/>
            <person name="Godfrey J."/>
            <person name="Minx P."/>
            <person name="Mitreva M."/>
            <person name="Roeseler W."/>
            <person name="Tian H."/>
            <person name="Witte H."/>
            <person name="Yang S.P."/>
            <person name="Wilson R.K."/>
            <person name="Sommer R.J."/>
        </authorList>
    </citation>
    <scope>NUCLEOTIDE SEQUENCE [LARGE SCALE GENOMIC DNA]</scope>
    <source>
        <strain evidence="2">PS312</strain>
    </source>
</reference>
<evidence type="ECO:0000313" key="1">
    <source>
        <dbReference type="EnsemblMetazoa" id="PPA17626.1"/>
    </source>
</evidence>
<name>A0A2A6CCR9_PRIPA</name>
<proteinExistence type="predicted"/>
<accession>A0A8R1YDB1</accession>
<gene>
    <name evidence="1" type="primary">WBGene00107180</name>
</gene>
<organism evidence="1 2">
    <name type="scientific">Pristionchus pacificus</name>
    <name type="common">Parasitic nematode worm</name>
    <dbReference type="NCBI Taxonomy" id="54126"/>
    <lineage>
        <taxon>Eukaryota</taxon>
        <taxon>Metazoa</taxon>
        <taxon>Ecdysozoa</taxon>
        <taxon>Nematoda</taxon>
        <taxon>Chromadorea</taxon>
        <taxon>Rhabditida</taxon>
        <taxon>Rhabditina</taxon>
        <taxon>Diplogasteromorpha</taxon>
        <taxon>Diplogasteroidea</taxon>
        <taxon>Neodiplogasteridae</taxon>
        <taxon>Pristionchus</taxon>
    </lineage>
</organism>
<accession>A0A2A6CCR9</accession>
<keyword evidence="2" id="KW-1185">Reference proteome</keyword>
<protein>
    <submittedName>
        <fullName evidence="1">Uncharacterized protein</fullName>
    </submittedName>
</protein>
<dbReference type="EnsemblMetazoa" id="PPA17626.1">
    <property type="protein sequence ID" value="PPA17626.1"/>
    <property type="gene ID" value="WBGene00107180"/>
</dbReference>
<dbReference type="Proteomes" id="UP000005239">
    <property type="component" value="Unassembled WGS sequence"/>
</dbReference>
<evidence type="ECO:0000313" key="2">
    <source>
        <dbReference type="Proteomes" id="UP000005239"/>
    </source>
</evidence>
<dbReference type="AlphaFoldDB" id="A0A2A6CCR9"/>
<reference evidence="1" key="2">
    <citation type="submission" date="2022-06" db="UniProtKB">
        <authorList>
            <consortium name="EnsemblMetazoa"/>
        </authorList>
    </citation>
    <scope>IDENTIFICATION</scope>
    <source>
        <strain evidence="1">PS312</strain>
    </source>
</reference>